<dbReference type="RefSeq" id="WP_249864846.1">
    <property type="nucleotide sequence ID" value="NZ_CP027059.1"/>
</dbReference>
<accession>A0ABY4RJV2</accession>
<evidence type="ECO:0000313" key="3">
    <source>
        <dbReference type="Proteomes" id="UP001057134"/>
    </source>
</evidence>
<protein>
    <submittedName>
        <fullName evidence="2">Uncharacterized protein</fullName>
    </submittedName>
</protein>
<dbReference type="Proteomes" id="UP001057134">
    <property type="component" value="Chromosome"/>
</dbReference>
<feature type="signal peptide" evidence="1">
    <location>
        <begin position="1"/>
        <end position="26"/>
    </location>
</feature>
<feature type="chain" id="PRO_5047547903" evidence="1">
    <location>
        <begin position="27"/>
        <end position="302"/>
    </location>
</feature>
<organism evidence="2 3">
    <name type="scientific">Paenibacillus konkukensis</name>
    <dbReference type="NCBI Taxonomy" id="2020716"/>
    <lineage>
        <taxon>Bacteria</taxon>
        <taxon>Bacillati</taxon>
        <taxon>Bacillota</taxon>
        <taxon>Bacilli</taxon>
        <taxon>Bacillales</taxon>
        <taxon>Paenibacillaceae</taxon>
        <taxon>Paenibacillus</taxon>
    </lineage>
</organism>
<keyword evidence="1" id="KW-0732">Signal</keyword>
<reference evidence="2" key="2">
    <citation type="journal article" date="2021" name="J Anim Sci Technol">
        <title>Complete genome sequence of Paenibacillus konkukensis sp. nov. SK3146 as a potential probiotic strain.</title>
        <authorList>
            <person name="Jung H.I."/>
            <person name="Park S."/>
            <person name="Niu K.M."/>
            <person name="Lee S.W."/>
            <person name="Kothari D."/>
            <person name="Yi K.J."/>
            <person name="Kim S.K."/>
        </authorList>
    </citation>
    <scope>NUCLEOTIDE SEQUENCE</scope>
    <source>
        <strain evidence="2">SK3146</strain>
    </source>
</reference>
<dbReference type="EMBL" id="CP027059">
    <property type="protein sequence ID" value="UQZ82741.1"/>
    <property type="molecule type" value="Genomic_DNA"/>
</dbReference>
<evidence type="ECO:0000256" key="1">
    <source>
        <dbReference type="SAM" id="SignalP"/>
    </source>
</evidence>
<keyword evidence="3" id="KW-1185">Reference proteome</keyword>
<gene>
    <name evidence="2" type="ORF">SK3146_01900</name>
</gene>
<proteinExistence type="predicted"/>
<sequence length="302" mass="33020">MKKTLFRLSCLLLWTSLLVAKPLSSAAVPDNPPIPAQALAPVMQDGTVTTPTFLDAVNQLMKQIAGQQGFEAWKQASWTSYPLGPGQHGWIVLLKAGGAEVGYMVIYADPDNPDKYKLAEYGSGSAPLFSLNTLYQSLVQLELIDTSYKAERWYADPFHAVWLVSAGEQNYYIDAKTGQPLPLSSVQELQDASLAAAPPPRIGPDHTVAASLQTDAFDPYDRLPWVKGQAVSFSRFELLAAAIKEQRKLTFVAELYGRTVTLPLAVTGYHRWSDEEAFLLLDQDGPRAVSYAAVSAAGRLFP</sequence>
<name>A0ABY4RJV2_9BACL</name>
<evidence type="ECO:0000313" key="2">
    <source>
        <dbReference type="EMBL" id="UQZ82741.1"/>
    </source>
</evidence>
<reference evidence="2" key="1">
    <citation type="submission" date="2018-02" db="EMBL/GenBank/DDBJ databases">
        <authorList>
            <person name="Kim S.-K."/>
            <person name="Jung H.-I."/>
            <person name="Lee S.-W."/>
        </authorList>
    </citation>
    <scope>NUCLEOTIDE SEQUENCE</scope>
    <source>
        <strain evidence="2">SK3146</strain>
    </source>
</reference>